<reference evidence="8 9" key="1">
    <citation type="submission" date="2018-01" db="EMBL/GenBank/DDBJ databases">
        <authorList>
            <person name="Gaut B.S."/>
            <person name="Morton B.R."/>
            <person name="Clegg M.T."/>
            <person name="Duvall M.R."/>
        </authorList>
    </citation>
    <scope>NUCLEOTIDE SEQUENCE [LARGE SCALE GENOMIC DNA]</scope>
    <source>
        <strain evidence="8">GP69</strain>
    </source>
</reference>
<dbReference type="Gene3D" id="3.40.30.10">
    <property type="entry name" value="Glutaredoxin"/>
    <property type="match status" value="1"/>
</dbReference>
<gene>
    <name evidence="8" type="primary">resA</name>
    <name evidence="8" type="ORF">AMURIS_00983</name>
</gene>
<accession>A0A2K4ZCT4</accession>
<evidence type="ECO:0000313" key="8">
    <source>
        <dbReference type="EMBL" id="SOY28276.1"/>
    </source>
</evidence>
<dbReference type="CDD" id="cd02966">
    <property type="entry name" value="TlpA_like_family"/>
    <property type="match status" value="1"/>
</dbReference>
<dbReference type="AlphaFoldDB" id="A0A2K4ZCT4"/>
<keyword evidence="9" id="KW-1185">Reference proteome</keyword>
<evidence type="ECO:0000256" key="3">
    <source>
        <dbReference type="ARBA" id="ARBA00022968"/>
    </source>
</evidence>
<dbReference type="InterPro" id="IPR050553">
    <property type="entry name" value="Thioredoxin_ResA/DsbE_sf"/>
</dbReference>
<dbReference type="OrthoDB" id="9809733at2"/>
<protein>
    <submittedName>
        <fullName evidence="8">Thiol-disulfide oxidoreductase ResA</fullName>
    </submittedName>
</protein>
<name>A0A2K4ZCT4_9FIRM</name>
<dbReference type="RefSeq" id="WP_103238375.1">
    <property type="nucleotide sequence ID" value="NZ_JANJZD010000004.1"/>
</dbReference>
<proteinExistence type="predicted"/>
<evidence type="ECO:0000256" key="4">
    <source>
        <dbReference type="ARBA" id="ARBA00023157"/>
    </source>
</evidence>
<evidence type="ECO:0000256" key="5">
    <source>
        <dbReference type="ARBA" id="ARBA00023284"/>
    </source>
</evidence>
<dbReference type="GO" id="GO:0030313">
    <property type="term" value="C:cell envelope"/>
    <property type="evidence" value="ECO:0007669"/>
    <property type="project" value="UniProtKB-SubCell"/>
</dbReference>
<dbReference type="PANTHER" id="PTHR42852:SF6">
    <property type="entry name" value="THIOL:DISULFIDE INTERCHANGE PROTEIN DSBE"/>
    <property type="match status" value="1"/>
</dbReference>
<evidence type="ECO:0000256" key="2">
    <source>
        <dbReference type="ARBA" id="ARBA00022748"/>
    </source>
</evidence>
<dbReference type="InterPro" id="IPR036249">
    <property type="entry name" value="Thioredoxin-like_sf"/>
</dbReference>
<dbReference type="PANTHER" id="PTHR42852">
    <property type="entry name" value="THIOL:DISULFIDE INTERCHANGE PROTEIN DSBE"/>
    <property type="match status" value="1"/>
</dbReference>
<keyword evidence="3" id="KW-0812">Transmembrane</keyword>
<dbReference type="GO" id="GO:0016491">
    <property type="term" value="F:oxidoreductase activity"/>
    <property type="evidence" value="ECO:0007669"/>
    <property type="project" value="InterPro"/>
</dbReference>
<keyword evidence="4" id="KW-1015">Disulfide bond</keyword>
<keyword evidence="2" id="KW-0201">Cytochrome c-type biogenesis</keyword>
<dbReference type="Pfam" id="PF00578">
    <property type="entry name" value="AhpC-TSA"/>
    <property type="match status" value="1"/>
</dbReference>
<comment type="subcellular location">
    <subcellularLocation>
        <location evidence="1">Cell envelope</location>
    </subcellularLocation>
</comment>
<evidence type="ECO:0000256" key="6">
    <source>
        <dbReference type="SAM" id="MobiDB-lite"/>
    </source>
</evidence>
<dbReference type="EMBL" id="OFSM01000004">
    <property type="protein sequence ID" value="SOY28276.1"/>
    <property type="molecule type" value="Genomic_DNA"/>
</dbReference>
<evidence type="ECO:0000313" key="9">
    <source>
        <dbReference type="Proteomes" id="UP000236311"/>
    </source>
</evidence>
<feature type="domain" description="Thioredoxin" evidence="7">
    <location>
        <begin position="51"/>
        <end position="198"/>
    </location>
</feature>
<dbReference type="SUPFAM" id="SSF52833">
    <property type="entry name" value="Thioredoxin-like"/>
    <property type="match status" value="1"/>
</dbReference>
<dbReference type="GO" id="GO:0016209">
    <property type="term" value="F:antioxidant activity"/>
    <property type="evidence" value="ECO:0007669"/>
    <property type="project" value="InterPro"/>
</dbReference>
<keyword evidence="3" id="KW-0735">Signal-anchor</keyword>
<dbReference type="GO" id="GO:0017004">
    <property type="term" value="P:cytochrome complex assembly"/>
    <property type="evidence" value="ECO:0007669"/>
    <property type="project" value="UniProtKB-KW"/>
</dbReference>
<dbReference type="PROSITE" id="PS51352">
    <property type="entry name" value="THIOREDOXIN_2"/>
    <property type="match status" value="1"/>
</dbReference>
<evidence type="ECO:0000259" key="7">
    <source>
        <dbReference type="PROSITE" id="PS51352"/>
    </source>
</evidence>
<feature type="region of interest" description="Disordered" evidence="6">
    <location>
        <begin position="27"/>
        <end position="48"/>
    </location>
</feature>
<dbReference type="InterPro" id="IPR013766">
    <property type="entry name" value="Thioredoxin_domain"/>
</dbReference>
<dbReference type="InterPro" id="IPR000866">
    <property type="entry name" value="AhpC/TSA"/>
</dbReference>
<organism evidence="8 9">
    <name type="scientific">Acetatifactor muris</name>
    <dbReference type="NCBI Taxonomy" id="879566"/>
    <lineage>
        <taxon>Bacteria</taxon>
        <taxon>Bacillati</taxon>
        <taxon>Bacillota</taxon>
        <taxon>Clostridia</taxon>
        <taxon>Lachnospirales</taxon>
        <taxon>Lachnospiraceae</taxon>
        <taxon>Acetatifactor</taxon>
    </lineage>
</organism>
<dbReference type="PROSITE" id="PS51257">
    <property type="entry name" value="PROKAR_LIPOPROTEIN"/>
    <property type="match status" value="1"/>
</dbReference>
<dbReference type="Proteomes" id="UP000236311">
    <property type="component" value="Unassembled WGS sequence"/>
</dbReference>
<evidence type="ECO:0000256" key="1">
    <source>
        <dbReference type="ARBA" id="ARBA00004196"/>
    </source>
</evidence>
<keyword evidence="5" id="KW-0676">Redox-active center</keyword>
<sequence>MKADFKAYLVTGILTIVLLGGCAGQTSEKESVPSAGSPETIASGESELASSESVKDMTVFEAQDTEGNTVSSDIFSESRLTMINVWATYCQPCLREMPELGQLAGEYDKSDFQIIGIISNVQEGAEEKQTTKAKSLIEQTGAAYPHLYLNESLFNALLTDVAAVPTTFFLDEEGNILDTVVGAREKEDWKELIDSLLEDLSQ</sequence>